<feature type="region of interest" description="Disordered" evidence="2">
    <location>
        <begin position="563"/>
        <end position="591"/>
    </location>
</feature>
<evidence type="ECO:0000313" key="4">
    <source>
        <dbReference type="Proteomes" id="UP000018040"/>
    </source>
</evidence>
<protein>
    <submittedName>
        <fullName evidence="3">Uncharacterized protein</fullName>
    </submittedName>
</protein>
<dbReference type="AlphaFoldDB" id="V6U621"/>
<evidence type="ECO:0000313" key="3">
    <source>
        <dbReference type="EMBL" id="ESU44700.1"/>
    </source>
</evidence>
<gene>
    <name evidence="3" type="ORF">GSB_151441</name>
</gene>
<dbReference type="VEuPathDB" id="GiardiaDB:QR46_3950"/>
<comment type="caution">
    <text evidence="3">The sequence shown here is derived from an EMBL/GenBank/DDBJ whole genome shotgun (WGS) entry which is preliminary data.</text>
</comment>
<proteinExistence type="predicted"/>
<reference evidence="3 4" key="2">
    <citation type="journal article" date="2013" name="Genome Biol. Evol.">
        <title>Genome sequencing of Giardia lamblia genotypes A2 and B isolates (DH and GS) and comparative analysis with the genomes of genotypes A1 and E (WB and Pig).</title>
        <authorList>
            <person name="Adam R.D."/>
            <person name="Dahlstrom E.W."/>
            <person name="Martens C.A."/>
            <person name="Bruno D.P."/>
            <person name="Barbian K.D."/>
            <person name="Ricklefs S.M."/>
            <person name="Hernandez M.M."/>
            <person name="Narla N.P."/>
            <person name="Patel R.B."/>
            <person name="Porcella S.F."/>
            <person name="Nash T.E."/>
        </authorList>
    </citation>
    <scope>NUCLEOTIDE SEQUENCE [LARGE SCALE GENOMIC DNA]</scope>
    <source>
        <strain evidence="3 4">GS</strain>
    </source>
</reference>
<feature type="compositionally biased region" description="Basic and acidic residues" evidence="2">
    <location>
        <begin position="563"/>
        <end position="572"/>
    </location>
</feature>
<dbReference type="VEuPathDB" id="GiardiaDB:QR46_3951"/>
<feature type="coiled-coil region" evidence="1">
    <location>
        <begin position="487"/>
        <end position="521"/>
    </location>
</feature>
<evidence type="ECO:0000256" key="1">
    <source>
        <dbReference type="SAM" id="Coils"/>
    </source>
</evidence>
<dbReference type="Proteomes" id="UP000018040">
    <property type="component" value="Unassembled WGS sequence"/>
</dbReference>
<accession>V6U621</accession>
<reference evidence="4" key="1">
    <citation type="submission" date="2012-02" db="EMBL/GenBank/DDBJ databases">
        <title>Genome sequencing of Giardia lamblia Genotypes A2 and B isolates (DH and GS) and comparative analysis with the genomes of Genotypes A1 and E (WB and Pig).</title>
        <authorList>
            <person name="Adam R."/>
            <person name="Dahlstrom E."/>
            <person name="Martens C."/>
            <person name="Bruno D."/>
            <person name="Barbian K."/>
            <person name="Porcella S.F."/>
            <person name="Nash T."/>
        </authorList>
    </citation>
    <scope>NUCLEOTIDE SEQUENCE</scope>
    <source>
        <strain evidence="4">GS</strain>
    </source>
</reference>
<name>V6U621_GIAIN</name>
<keyword evidence="1" id="KW-0175">Coiled coil</keyword>
<dbReference type="EMBL" id="AHHH01000017">
    <property type="protein sequence ID" value="ESU44700.1"/>
    <property type="molecule type" value="Genomic_DNA"/>
</dbReference>
<sequence length="591" mass="66166">MCQIRDIRTQLSDLAAEAVWQPALSGRLPLTLAESPDTYETIWGRICSNEDLDFPSMQEALSTRRCIEIASKCTEQLNVNLQSITIRTANTLQEVLDVRIDGFGIAQSIIDAVSDAALSFDNETRNYLDGPRTQQRDTFYQHISACLKSKAEGIVKRVVDTAVHLIDEVSKDAMSQTPRLAAQDTLTVLEEVLEATDEMQAAHPDGLSLKALELLHDPDFSYTHFVASRIAQRPRDASGILGLSQSICRGLLEWSIKIAASFGVLCDINEQVRRAEKRTNEQMDSVAKHFDNILARQFDRFIQQQIRDSKANMSRAFRTGANVPHELNSIYGTLLEGGRRNLNTLCNYLGVTGQKSAALFLQRYSDAIGEEIKASISQVFTSDAGGSIFFRLWRYMNDEVVMSGSSFTRSQIDFKYNRIKGELETYVRSFNKITLRDSVTSTTFEINLGNRLQSNIVLEKMYHIWVLAHDAMVFGLELKEKNLPGLIEKMHNSANELRSKAANNQQEISGLDTAIDELQDTVQDENCTAARADAVADKCNKFSRLHLVPIANIFYAMDRDDSASSHRSDARTARNRAALANSKIETARANK</sequence>
<organism evidence="3 4">
    <name type="scientific">Giardia intestinalis</name>
    <name type="common">Giardia lamblia</name>
    <dbReference type="NCBI Taxonomy" id="5741"/>
    <lineage>
        <taxon>Eukaryota</taxon>
        <taxon>Metamonada</taxon>
        <taxon>Diplomonadida</taxon>
        <taxon>Hexamitidae</taxon>
        <taxon>Giardiinae</taxon>
        <taxon>Giardia</taxon>
    </lineage>
</organism>
<evidence type="ECO:0000256" key="2">
    <source>
        <dbReference type="SAM" id="MobiDB-lite"/>
    </source>
</evidence>